<keyword evidence="7" id="KW-1185">Reference proteome</keyword>
<evidence type="ECO:0000313" key="6">
    <source>
        <dbReference type="EMBL" id="RAI60962.1"/>
    </source>
</evidence>
<accession>A0A327MFB4</accession>
<reference evidence="7" key="1">
    <citation type="submission" date="2018-06" db="EMBL/GenBank/DDBJ databases">
        <authorList>
            <person name="Khan S.A."/>
        </authorList>
    </citation>
    <scope>NUCLEOTIDE SEQUENCE [LARGE SCALE GENOMIC DNA]</scope>
    <source>
        <strain evidence="7">DB-1506</strain>
    </source>
</reference>
<dbReference type="AlphaFoldDB" id="A0A327MFB4"/>
<protein>
    <submittedName>
        <fullName evidence="6">Heparinase</fullName>
    </submittedName>
</protein>
<dbReference type="Proteomes" id="UP000249065">
    <property type="component" value="Unassembled WGS sequence"/>
</dbReference>
<keyword evidence="2" id="KW-0732">Signal</keyword>
<dbReference type="Gene3D" id="2.70.98.70">
    <property type="match status" value="1"/>
</dbReference>
<dbReference type="EMBL" id="QLIX01000001">
    <property type="protein sequence ID" value="RAI60962.1"/>
    <property type="molecule type" value="Genomic_DNA"/>
</dbReference>
<feature type="domain" description="Heparinase II/III-like C-terminal" evidence="5">
    <location>
        <begin position="377"/>
        <end position="557"/>
    </location>
</feature>
<dbReference type="PANTHER" id="PTHR39210">
    <property type="entry name" value="HEPARIN-SULFATE LYASE"/>
    <property type="match status" value="1"/>
</dbReference>
<evidence type="ECO:0000313" key="7">
    <source>
        <dbReference type="Proteomes" id="UP000249065"/>
    </source>
</evidence>
<dbReference type="PANTHER" id="PTHR39210:SF1">
    <property type="entry name" value="HEPARIN-SULFATE LYASE"/>
    <property type="match status" value="1"/>
</dbReference>
<evidence type="ECO:0000256" key="4">
    <source>
        <dbReference type="ARBA" id="ARBA00023239"/>
    </source>
</evidence>
<dbReference type="InterPro" id="IPR008929">
    <property type="entry name" value="Chondroitin_lyas"/>
</dbReference>
<keyword evidence="3" id="KW-0574">Periplasm</keyword>
<keyword evidence="4" id="KW-0456">Lyase</keyword>
<dbReference type="OrthoDB" id="9763014at2"/>
<comment type="caution">
    <text evidence="6">The sequence shown here is derived from an EMBL/GenBank/DDBJ whole genome shotgun (WGS) entry which is preliminary data.</text>
</comment>
<dbReference type="Pfam" id="PF07940">
    <property type="entry name" value="Hepar_II_III_C"/>
    <property type="match status" value="1"/>
</dbReference>
<evidence type="ECO:0000259" key="5">
    <source>
        <dbReference type="Pfam" id="PF07940"/>
    </source>
</evidence>
<evidence type="ECO:0000256" key="1">
    <source>
        <dbReference type="ARBA" id="ARBA00004418"/>
    </source>
</evidence>
<dbReference type="InterPro" id="IPR012480">
    <property type="entry name" value="Hepar_II_III_C"/>
</dbReference>
<dbReference type="GO" id="GO:0042597">
    <property type="term" value="C:periplasmic space"/>
    <property type="evidence" value="ECO:0007669"/>
    <property type="project" value="UniProtKB-SubCell"/>
</dbReference>
<dbReference type="SUPFAM" id="SSF48230">
    <property type="entry name" value="Chondroitin AC/alginate lyase"/>
    <property type="match status" value="1"/>
</dbReference>
<gene>
    <name evidence="6" type="ORF">DOO78_02190</name>
</gene>
<evidence type="ECO:0000256" key="3">
    <source>
        <dbReference type="ARBA" id="ARBA00022764"/>
    </source>
</evidence>
<sequence length="583" mass="63095">MECCGLLSSRLDAARRLGVRPVLLAAWHRGPGRRLAARRLADAAIPAGTILPEPVPVLPAPPAGLSATHRARLLTRAGDAAAGDWHGPFPAAPQALTLDLFGPGDIRPVWERNRWAELPLLAQAARLAPEAGHLPRLEALLGDWTRRNPPFRGPNWACGQEAALRVLHLALSLALLGLEHAPSPASRTLLALHGRRIAATGAYALAQDNNHTVSEPAGLLICGLMLGEAGWTRHGARRLEAALRRLVAPDGAFAQCSSGYHRLLLDVLAATEWLRRRLGGPPLGAVAAARAAAATEWLRRVVDPASGAMPQLGHQDGSAFADLALAGVADARPSLERAARLFCNGSAGFAGEPGCAWLDLADQPALAPPPARWVAEGLRGWRAGETRCLLRTGPLRFRPGQADLLHCELWVGSLPLLRDGGTGAYNPPPEAGWWHAHFTGTAAHNTIAFDGEDQMPRLSRFLFSHWPRMGLLPEGAWLRDRRGRRHARRIRVEGRCWVVEDALEGRFHEAVLRWRLAPGAWRLRPDGAEDARARLTVTADVPLRCTLEPGWESPGYGQVRRVPVLTARVGPRARSLTTRIEPL</sequence>
<organism evidence="6 7">
    <name type="scientific">Roseicella frigidaeris</name>
    <dbReference type="NCBI Taxonomy" id="2230885"/>
    <lineage>
        <taxon>Bacteria</taxon>
        <taxon>Pseudomonadati</taxon>
        <taxon>Pseudomonadota</taxon>
        <taxon>Alphaproteobacteria</taxon>
        <taxon>Acetobacterales</taxon>
        <taxon>Roseomonadaceae</taxon>
        <taxon>Roseicella</taxon>
    </lineage>
</organism>
<dbReference type="Gene3D" id="1.50.10.100">
    <property type="entry name" value="Chondroitin AC/alginate lyase"/>
    <property type="match status" value="1"/>
</dbReference>
<proteinExistence type="predicted"/>
<comment type="subcellular location">
    <subcellularLocation>
        <location evidence="1">Periplasm</location>
    </subcellularLocation>
</comment>
<dbReference type="GO" id="GO:0016829">
    <property type="term" value="F:lyase activity"/>
    <property type="evidence" value="ECO:0007669"/>
    <property type="project" value="UniProtKB-KW"/>
</dbReference>
<evidence type="ECO:0000256" key="2">
    <source>
        <dbReference type="ARBA" id="ARBA00022729"/>
    </source>
</evidence>
<name>A0A327MFB4_9PROT</name>